<organism evidence="1 2">
    <name type="scientific">Chrysochromulina tobinii</name>
    <dbReference type="NCBI Taxonomy" id="1460289"/>
    <lineage>
        <taxon>Eukaryota</taxon>
        <taxon>Haptista</taxon>
        <taxon>Haptophyta</taxon>
        <taxon>Prymnesiophyceae</taxon>
        <taxon>Prymnesiales</taxon>
        <taxon>Chrysochromulinaceae</taxon>
        <taxon>Chrysochromulina</taxon>
    </lineage>
</organism>
<dbReference type="OrthoDB" id="420191at2759"/>
<evidence type="ECO:0000313" key="1">
    <source>
        <dbReference type="EMBL" id="KOO31833.1"/>
    </source>
</evidence>
<reference evidence="2" key="1">
    <citation type="journal article" date="2015" name="PLoS Genet.">
        <title>Genome Sequence and Transcriptome Analyses of Chrysochromulina tobin: Metabolic Tools for Enhanced Algal Fitness in the Prominent Order Prymnesiales (Haptophyceae).</title>
        <authorList>
            <person name="Hovde B.T."/>
            <person name="Deodato C.R."/>
            <person name="Hunsperger H.M."/>
            <person name="Ryken S.A."/>
            <person name="Yost W."/>
            <person name="Jha R.K."/>
            <person name="Patterson J."/>
            <person name="Monnat R.J. Jr."/>
            <person name="Barlow S.B."/>
            <person name="Starkenburg S.R."/>
            <person name="Cattolico R.A."/>
        </authorList>
    </citation>
    <scope>NUCLEOTIDE SEQUENCE</scope>
    <source>
        <strain evidence="2">CCMP291</strain>
    </source>
</reference>
<protein>
    <submittedName>
        <fullName evidence="1">Uncharacterized protein</fullName>
    </submittedName>
</protein>
<accession>A0A0M0K0B7</accession>
<dbReference type="EMBL" id="JWZX01001921">
    <property type="protein sequence ID" value="KOO31833.1"/>
    <property type="molecule type" value="Genomic_DNA"/>
</dbReference>
<feature type="non-terminal residue" evidence="1">
    <location>
        <position position="163"/>
    </location>
</feature>
<dbReference type="Proteomes" id="UP000037460">
    <property type="component" value="Unassembled WGS sequence"/>
</dbReference>
<dbReference type="AlphaFoldDB" id="A0A0M0K0B7"/>
<evidence type="ECO:0000313" key="2">
    <source>
        <dbReference type="Proteomes" id="UP000037460"/>
    </source>
</evidence>
<gene>
    <name evidence="1" type="ORF">Ctob_011203</name>
</gene>
<proteinExistence type="predicted"/>
<keyword evidence="2" id="KW-1185">Reference proteome</keyword>
<sequence>MGLGVDIDLSTLPERGYATFTPTDRRRAKVLAQWDEASTHGISGASAAHLMGTSGFLLETACARRFAGRRVVHFADNTVALSALVHGYSASVDMADISNAYHLLAAGLRTAAYFDYVPSAANIADLPSRGEFAIPRALGADVVEMRVPSHAMLTGPLEAWLEE</sequence>
<name>A0A0M0K0B7_9EUKA</name>
<comment type="caution">
    <text evidence="1">The sequence shown here is derived from an EMBL/GenBank/DDBJ whole genome shotgun (WGS) entry which is preliminary data.</text>
</comment>